<keyword evidence="7" id="KW-1185">Reference proteome</keyword>
<dbReference type="Proteomes" id="UP001500280">
    <property type="component" value="Unassembled WGS sequence"/>
</dbReference>
<feature type="transmembrane region" description="Helical" evidence="5">
    <location>
        <begin position="260"/>
        <end position="280"/>
    </location>
</feature>
<accession>A0ABP4T5G1</accession>
<feature type="transmembrane region" description="Helical" evidence="5">
    <location>
        <begin position="35"/>
        <end position="52"/>
    </location>
</feature>
<feature type="transmembrane region" description="Helical" evidence="5">
    <location>
        <begin position="300"/>
        <end position="318"/>
    </location>
</feature>
<dbReference type="EMBL" id="BAAANF010000009">
    <property type="protein sequence ID" value="GAA1681962.1"/>
    <property type="molecule type" value="Genomic_DNA"/>
</dbReference>
<reference evidence="7" key="1">
    <citation type="journal article" date="2019" name="Int. J. Syst. Evol. Microbiol.">
        <title>The Global Catalogue of Microorganisms (GCM) 10K type strain sequencing project: providing services to taxonomists for standard genome sequencing and annotation.</title>
        <authorList>
            <consortium name="The Broad Institute Genomics Platform"/>
            <consortium name="The Broad Institute Genome Sequencing Center for Infectious Disease"/>
            <person name="Wu L."/>
            <person name="Ma J."/>
        </authorList>
    </citation>
    <scope>NUCLEOTIDE SEQUENCE [LARGE SCALE GENOMIC DNA]</scope>
    <source>
        <strain evidence="7">JCM 14307</strain>
    </source>
</reference>
<feature type="transmembrane region" description="Helical" evidence="5">
    <location>
        <begin position="330"/>
        <end position="352"/>
    </location>
</feature>
<gene>
    <name evidence="6" type="ORF">GCM10009745_27740</name>
</gene>
<keyword evidence="4 5" id="KW-0472">Membrane</keyword>
<evidence type="ECO:0000256" key="2">
    <source>
        <dbReference type="ARBA" id="ARBA00022692"/>
    </source>
</evidence>
<proteinExistence type="predicted"/>
<dbReference type="PANTHER" id="PTHR33514">
    <property type="entry name" value="PROTEIN ABCI12, CHLOROPLASTIC"/>
    <property type="match status" value="1"/>
</dbReference>
<keyword evidence="3 5" id="KW-1133">Transmembrane helix</keyword>
<dbReference type="InterPro" id="IPR003339">
    <property type="entry name" value="ABC/ECF_trnsptr_transmembrane"/>
</dbReference>
<feature type="transmembrane region" description="Helical" evidence="5">
    <location>
        <begin position="234"/>
        <end position="254"/>
    </location>
</feature>
<feature type="transmembrane region" description="Helical" evidence="5">
    <location>
        <begin position="64"/>
        <end position="83"/>
    </location>
</feature>
<feature type="transmembrane region" description="Helical" evidence="5">
    <location>
        <begin position="12"/>
        <end position="29"/>
    </location>
</feature>
<organism evidence="6 7">
    <name type="scientific">Kribbella yunnanensis</name>
    <dbReference type="NCBI Taxonomy" id="190194"/>
    <lineage>
        <taxon>Bacteria</taxon>
        <taxon>Bacillati</taxon>
        <taxon>Actinomycetota</taxon>
        <taxon>Actinomycetes</taxon>
        <taxon>Propionibacteriales</taxon>
        <taxon>Kribbellaceae</taxon>
        <taxon>Kribbella</taxon>
    </lineage>
</organism>
<evidence type="ECO:0000256" key="4">
    <source>
        <dbReference type="ARBA" id="ARBA00023136"/>
    </source>
</evidence>
<dbReference type="Pfam" id="PF02361">
    <property type="entry name" value="CbiQ"/>
    <property type="match status" value="1"/>
</dbReference>
<name>A0ABP4T5G1_9ACTN</name>
<comment type="caution">
    <text evidence="6">The sequence shown here is derived from an EMBL/GenBank/DDBJ whole genome shotgun (WGS) entry which is preliminary data.</text>
</comment>
<dbReference type="RefSeq" id="WP_344150304.1">
    <property type="nucleotide sequence ID" value="NZ_BAAANF010000009.1"/>
</dbReference>
<dbReference type="PANTHER" id="PTHR33514:SF15">
    <property type="entry name" value="COBALT TRANSPORT PROTEIN"/>
    <property type="match status" value="1"/>
</dbReference>
<evidence type="ECO:0000256" key="5">
    <source>
        <dbReference type="SAM" id="Phobius"/>
    </source>
</evidence>
<sequence length="362" mass="38057">MRAVHRLTLPRALHPGAWWLWALGMAVAASRTRNPVLLALILAVTGFVVAARRTDAPWAHSFTAFLKLGLMVIGIRIVLQALLSTRSQGNFVLFTLPQIPLPDWAAGVKLGGQVTAEAVVTALYDGGQLAVMLCCIGAANALASPRRLLKSLPGALYEMGVACVVALTFAPQLVTDARRIRAARRLRGRTRGSFRTTAMPVLEGALDRSVELAAAMDSRGYGRTAQVPRRQRRITGLCVLLGLLGILLGVYALLTDSLAFPFALTALAIGLLLAVGALGIGRRRVTRTRYRPDPWALPEWLVTAAGAAAAAVMVVAAVRGVHGLLLAGPLVVPPIPVLPVVGVLIGLAPALAAPPIRQGAAA</sequence>
<comment type="subcellular location">
    <subcellularLocation>
        <location evidence="1">Membrane</location>
        <topology evidence="1">Multi-pass membrane protein</topology>
    </subcellularLocation>
</comment>
<evidence type="ECO:0000313" key="7">
    <source>
        <dbReference type="Proteomes" id="UP001500280"/>
    </source>
</evidence>
<evidence type="ECO:0000256" key="1">
    <source>
        <dbReference type="ARBA" id="ARBA00004141"/>
    </source>
</evidence>
<feature type="transmembrane region" description="Helical" evidence="5">
    <location>
        <begin position="155"/>
        <end position="175"/>
    </location>
</feature>
<keyword evidence="2 5" id="KW-0812">Transmembrane</keyword>
<evidence type="ECO:0000313" key="6">
    <source>
        <dbReference type="EMBL" id="GAA1681962.1"/>
    </source>
</evidence>
<protein>
    <submittedName>
        <fullName evidence="6">CbiQ family ECF transporter T component</fullName>
    </submittedName>
</protein>
<evidence type="ECO:0000256" key="3">
    <source>
        <dbReference type="ARBA" id="ARBA00022989"/>
    </source>
</evidence>